<proteinExistence type="predicted"/>
<sequence>MALQRYQLSWSDQLMTRVEAHLRDIHSVLHEYYESCGYPTEVETRHVAIIQRAVTGAREESEFTTVTAASPALQLDVVSPAGSFLLRTCVHDTPFPELHAQRGVGADLVLSIPVNRCTAA</sequence>
<reference evidence="1 2" key="1">
    <citation type="journal article" date="2007" name="Nat. Genet.">
        <title>Comparative genomic analysis of three Leishmania species that cause diverse human disease.</title>
        <authorList>
            <person name="Peacock C.S."/>
            <person name="Seeger K."/>
            <person name="Harris D."/>
            <person name="Murphy L."/>
            <person name="Ruiz J.C."/>
            <person name="Quail M.A."/>
            <person name="Peters N."/>
            <person name="Adlem E."/>
            <person name="Tivey A."/>
            <person name="Aslett M."/>
            <person name="Kerhornou A."/>
            <person name="Ivens A."/>
            <person name="Fraser A."/>
            <person name="Rajandream M.A."/>
            <person name="Carver T."/>
            <person name="Norbertczak H."/>
            <person name="Chillingworth T."/>
            <person name="Hance Z."/>
            <person name="Jagels K."/>
            <person name="Moule S."/>
            <person name="Ormond D."/>
            <person name="Rutter S."/>
            <person name="Squares R."/>
            <person name="Whitehead S."/>
            <person name="Rabbinowitsch E."/>
            <person name="Arrowsmith C."/>
            <person name="White B."/>
            <person name="Thurston S."/>
            <person name="Bringaud F."/>
            <person name="Baldauf S.L."/>
            <person name="Faulconbridge A."/>
            <person name="Jeffares D."/>
            <person name="Depledge D.P."/>
            <person name="Oyola S.O."/>
            <person name="Hilley J.D."/>
            <person name="Brito L.O."/>
            <person name="Tosi L.R."/>
            <person name="Barrell B."/>
            <person name="Cruz A.K."/>
            <person name="Mottram J.C."/>
            <person name="Smith D.F."/>
            <person name="Berriman M."/>
        </authorList>
    </citation>
    <scope>NUCLEOTIDE SEQUENCE [LARGE SCALE GENOMIC DNA]</scope>
    <source>
        <strain evidence="1 2">MHOM/BR/75/M2904</strain>
    </source>
</reference>
<protein>
    <submittedName>
        <fullName evidence="1">Uncharacterized protein</fullName>
    </submittedName>
</protein>
<dbReference type="KEGG" id="lbz:LBRM_18_1000"/>
<dbReference type="Proteomes" id="UP000007258">
    <property type="component" value="Chromosome 18"/>
</dbReference>
<name>A4H9K2_LEIBR</name>
<feature type="non-terminal residue" evidence="1">
    <location>
        <position position="120"/>
    </location>
</feature>
<dbReference type="GeneID" id="5414559"/>
<dbReference type="AlphaFoldDB" id="A4H9K2"/>
<gene>
    <name evidence="1" type="ORF">LBRM_18_1000</name>
</gene>
<evidence type="ECO:0000313" key="2">
    <source>
        <dbReference type="Proteomes" id="UP000007258"/>
    </source>
</evidence>
<dbReference type="VEuPathDB" id="TriTrypDB:LbrM.18.1000"/>
<dbReference type="RefSeq" id="XP_001564024.1">
    <property type="nucleotide sequence ID" value="XM_001563974.1"/>
</dbReference>
<reference evidence="1 2" key="2">
    <citation type="journal article" date="2011" name="Genome Res.">
        <title>Chromosome and gene copy number variation allow major structural change between species and strains of Leishmania.</title>
        <authorList>
            <person name="Rogers M.B."/>
            <person name="Hilley J.D."/>
            <person name="Dickens N.J."/>
            <person name="Wilkes J."/>
            <person name="Bates P.A."/>
            <person name="Depledge D.P."/>
            <person name="Harris D."/>
            <person name="Her Y."/>
            <person name="Herzyk P."/>
            <person name="Imamura H."/>
            <person name="Otto T.D."/>
            <person name="Sanders M."/>
            <person name="Seeger K."/>
            <person name="Dujardin J.C."/>
            <person name="Berriman M."/>
            <person name="Smith D.F."/>
            <person name="Hertz-Fowler C."/>
            <person name="Mottram J.C."/>
        </authorList>
    </citation>
    <scope>NUCLEOTIDE SEQUENCE [LARGE SCALE GENOMIC DNA]</scope>
    <source>
        <strain evidence="1 2">MHOM/BR/75/M2904</strain>
    </source>
</reference>
<accession>A4H9K2</accession>
<keyword evidence="2" id="KW-1185">Reference proteome</keyword>
<dbReference type="EMBL" id="FR798992">
    <property type="protein sequence ID" value="CAM38074.1"/>
    <property type="molecule type" value="Genomic_DNA"/>
</dbReference>
<dbReference type="STRING" id="5660.A4H9K2"/>
<dbReference type="InParanoid" id="A4H9K2"/>
<organism evidence="1 2">
    <name type="scientific">Leishmania braziliensis</name>
    <dbReference type="NCBI Taxonomy" id="5660"/>
    <lineage>
        <taxon>Eukaryota</taxon>
        <taxon>Discoba</taxon>
        <taxon>Euglenozoa</taxon>
        <taxon>Kinetoplastea</taxon>
        <taxon>Metakinetoplastina</taxon>
        <taxon>Trypanosomatida</taxon>
        <taxon>Trypanosomatidae</taxon>
        <taxon>Leishmaniinae</taxon>
        <taxon>Leishmania</taxon>
        <taxon>Leishmania braziliensis species complex</taxon>
    </lineage>
</organism>
<evidence type="ECO:0000313" key="1">
    <source>
        <dbReference type="EMBL" id="CAM38074.1"/>
    </source>
</evidence>